<dbReference type="OrthoDB" id="946948at2"/>
<proteinExistence type="predicted"/>
<dbReference type="Proteomes" id="UP000184368">
    <property type="component" value="Unassembled WGS sequence"/>
</dbReference>
<protein>
    <submittedName>
        <fullName evidence="2">Uncharacterized protein</fullName>
    </submittedName>
</protein>
<evidence type="ECO:0000256" key="1">
    <source>
        <dbReference type="SAM" id="SignalP"/>
    </source>
</evidence>
<evidence type="ECO:0000313" key="3">
    <source>
        <dbReference type="Proteomes" id="UP000184368"/>
    </source>
</evidence>
<dbReference type="AlphaFoldDB" id="A0A1M5BDF5"/>
<reference evidence="2 3" key="1">
    <citation type="submission" date="2016-11" db="EMBL/GenBank/DDBJ databases">
        <authorList>
            <person name="Jaros S."/>
            <person name="Januszkiewicz K."/>
            <person name="Wedrychowicz H."/>
        </authorList>
    </citation>
    <scope>NUCLEOTIDE SEQUENCE [LARGE SCALE GENOMIC DNA]</scope>
    <source>
        <strain evidence="2 3">DSM 26897</strain>
    </source>
</reference>
<organism evidence="2 3">
    <name type="scientific">Cnuella takakiae</name>
    <dbReference type="NCBI Taxonomy" id="1302690"/>
    <lineage>
        <taxon>Bacteria</taxon>
        <taxon>Pseudomonadati</taxon>
        <taxon>Bacteroidota</taxon>
        <taxon>Chitinophagia</taxon>
        <taxon>Chitinophagales</taxon>
        <taxon>Chitinophagaceae</taxon>
        <taxon>Cnuella</taxon>
    </lineage>
</organism>
<feature type="chain" id="PRO_5009909006" evidence="1">
    <location>
        <begin position="26"/>
        <end position="191"/>
    </location>
</feature>
<keyword evidence="1" id="KW-0732">Signal</keyword>
<name>A0A1M5BDF5_9BACT</name>
<dbReference type="STRING" id="1302690.BUE76_17280"/>
<dbReference type="RefSeq" id="WP_143157298.1">
    <property type="nucleotide sequence ID" value="NZ_FQUO01000007.1"/>
</dbReference>
<gene>
    <name evidence="2" type="ORF">SAMN05444008_107265</name>
</gene>
<accession>A0A1M5BDF5</accession>
<evidence type="ECO:0000313" key="2">
    <source>
        <dbReference type="EMBL" id="SHF40549.1"/>
    </source>
</evidence>
<keyword evidence="3" id="KW-1185">Reference proteome</keyword>
<feature type="signal peptide" evidence="1">
    <location>
        <begin position="1"/>
        <end position="25"/>
    </location>
</feature>
<dbReference type="EMBL" id="FQUO01000007">
    <property type="protein sequence ID" value="SHF40549.1"/>
    <property type="molecule type" value="Genomic_DNA"/>
</dbReference>
<sequence length="191" mass="19966">MNKTLRHIVSLLLLVLLGTVANAQATIGANKAPDKDAVLELVSSTKGLLLPRVAQAARPANPTSGLVIFNTTSNVLEYFNGTAWVALQSGQAAVGSNTTAIRRESLASPLQLTLTDDIVVCTNTMGGQVVLPAAASQKGKAYRIKVAGNGTVVVRSQDGALIDDITLYEIPGGAKLSLQFVSDGQQWNVLN</sequence>